<proteinExistence type="predicted"/>
<gene>
    <name evidence="9" type="ordered locus">Msip34_1833</name>
</gene>
<feature type="transmembrane region" description="Helical" evidence="8">
    <location>
        <begin position="223"/>
        <end position="251"/>
    </location>
</feature>
<feature type="transmembrane region" description="Helical" evidence="8">
    <location>
        <begin position="263"/>
        <end position="286"/>
    </location>
</feature>
<dbReference type="InterPro" id="IPR013426">
    <property type="entry name" value="EpsH-like"/>
</dbReference>
<dbReference type="InterPro" id="IPR019127">
    <property type="entry name" value="Exosortase"/>
</dbReference>
<dbReference type="GO" id="GO:0006508">
    <property type="term" value="P:proteolysis"/>
    <property type="evidence" value="ECO:0007669"/>
    <property type="project" value="UniProtKB-KW"/>
</dbReference>
<dbReference type="OrthoDB" id="597443at2"/>
<dbReference type="GO" id="GO:0008233">
    <property type="term" value="F:peptidase activity"/>
    <property type="evidence" value="ECO:0007669"/>
    <property type="project" value="UniProtKB-KW"/>
</dbReference>
<keyword evidence="4 8" id="KW-0812">Transmembrane</keyword>
<feature type="transmembrane region" description="Helical" evidence="8">
    <location>
        <begin position="102"/>
        <end position="122"/>
    </location>
</feature>
<dbReference type="KEGG" id="mei:Msip34_1833"/>
<dbReference type="NCBIfam" id="TIGR02602">
    <property type="entry name" value="8TM_EpsH"/>
    <property type="match status" value="1"/>
</dbReference>
<dbReference type="NCBIfam" id="TIGR04178">
    <property type="entry name" value="exo_archaeo"/>
    <property type="match status" value="1"/>
</dbReference>
<dbReference type="eggNOG" id="COG1269">
    <property type="taxonomic scope" value="Bacteria"/>
</dbReference>
<evidence type="ECO:0000256" key="2">
    <source>
        <dbReference type="ARBA" id="ARBA00022475"/>
    </source>
</evidence>
<evidence type="ECO:0000313" key="10">
    <source>
        <dbReference type="Proteomes" id="UP000002743"/>
    </source>
</evidence>
<dbReference type="AlphaFoldDB" id="C6X6T3"/>
<reference evidence="10" key="1">
    <citation type="submission" date="2009-07" db="EMBL/GenBank/DDBJ databases">
        <title>Complete sequence of chromosome of Methylovorus sp. SIP3-4.</title>
        <authorList>
            <person name="Lucas S."/>
            <person name="Copeland A."/>
            <person name="Lapidus A."/>
            <person name="Glavina del Rio T."/>
            <person name="Tice H."/>
            <person name="Bruce D."/>
            <person name="Goodwin L."/>
            <person name="Pitluck S."/>
            <person name="Clum A."/>
            <person name="Larimer F."/>
            <person name="Land M."/>
            <person name="Hauser L."/>
            <person name="Kyrpides N."/>
            <person name="Mikhailova N."/>
            <person name="Kayluzhnaya M."/>
            <person name="Chistoserdova L."/>
        </authorList>
    </citation>
    <scope>NUCLEOTIDE SEQUENCE [LARGE SCALE GENOMIC DNA]</scope>
    <source>
        <strain evidence="10">SIP3-4</strain>
    </source>
</reference>
<accession>C6X6T3</accession>
<feature type="transmembrane region" description="Helical" evidence="8">
    <location>
        <begin position="49"/>
        <end position="66"/>
    </location>
</feature>
<feature type="transmembrane region" description="Helical" evidence="8">
    <location>
        <begin position="129"/>
        <end position="147"/>
    </location>
</feature>
<evidence type="ECO:0000256" key="5">
    <source>
        <dbReference type="ARBA" id="ARBA00022801"/>
    </source>
</evidence>
<dbReference type="RefSeq" id="WP_015830459.1">
    <property type="nucleotide sequence ID" value="NC_012969.1"/>
</dbReference>
<keyword evidence="7 8" id="KW-0472">Membrane</keyword>
<feature type="transmembrane region" description="Helical" evidence="8">
    <location>
        <begin position="186"/>
        <end position="211"/>
    </location>
</feature>
<dbReference type="InterPro" id="IPR017544">
    <property type="entry name" value="Exosortase-2"/>
</dbReference>
<dbReference type="Proteomes" id="UP000002743">
    <property type="component" value="Chromosome"/>
</dbReference>
<evidence type="ECO:0000256" key="6">
    <source>
        <dbReference type="ARBA" id="ARBA00022989"/>
    </source>
</evidence>
<feature type="transmembrane region" description="Helical" evidence="8">
    <location>
        <begin position="20"/>
        <end position="43"/>
    </location>
</feature>
<evidence type="ECO:0000256" key="8">
    <source>
        <dbReference type="SAM" id="Phobius"/>
    </source>
</evidence>
<organism evidence="9 10">
    <name type="scientific">Methylovorus glucosotrophus (strain SIP3-4)</name>
    <dbReference type="NCBI Taxonomy" id="582744"/>
    <lineage>
        <taxon>Bacteria</taxon>
        <taxon>Pseudomonadati</taxon>
        <taxon>Pseudomonadota</taxon>
        <taxon>Betaproteobacteria</taxon>
        <taxon>Nitrosomonadales</taxon>
        <taxon>Methylophilaceae</taxon>
        <taxon>Methylovorus</taxon>
    </lineage>
</organism>
<reference evidence="9 10" key="2">
    <citation type="journal article" date="2011" name="J. Bacteriol.">
        <title>Genomes of three methylotrophs from a single niche uncover genetic and metabolic divergence of Methylophilaceae.</title>
        <authorList>
            <person name="Lapidus A."/>
            <person name="Clum A."/>
            <person name="Labutti K."/>
            <person name="Kaluzhnaya M.G."/>
            <person name="Lim S."/>
            <person name="Beck D.A."/>
            <person name="Glavina Del Rio T."/>
            <person name="Nolan M."/>
            <person name="Mavromatis K."/>
            <person name="Huntemann M."/>
            <person name="Lucas S."/>
            <person name="Lidstrom M.E."/>
            <person name="Ivanova N."/>
            <person name="Chistoserdova L."/>
        </authorList>
    </citation>
    <scope>NUCLEOTIDE SEQUENCE [LARGE SCALE GENOMIC DNA]</scope>
    <source>
        <strain evidence="9 10">SIP3-4</strain>
    </source>
</reference>
<dbReference type="GO" id="GO:0005886">
    <property type="term" value="C:plasma membrane"/>
    <property type="evidence" value="ECO:0007669"/>
    <property type="project" value="UniProtKB-SubCell"/>
</dbReference>
<sequence length="300" mass="33709">MNSSLKLLQPKEWTQSSVAWVLIALGLGVVYFPSFWDLFHGIWGTERHAHGPIVFVVSIWFFYFKIRQIEEHNIPLQPAPLAGWVLFSLGLVIYIIGRSQTLLIFEIGSLIPVLLGITLITFGKQVAKFLWFAFFFLCFVVPLPALVVDMATLPMKTAVSYATEHILYMLDYPISRSGVMLTIGQYQLLVADACAGLNSLFTLEVLGLLYMNVTHHESPFRNFTLAVLIVPISFMANVTRVIVLSLITYHWGDEAGQGFLHEFSGLVLFITALILVIGTDSLLRFLSNKFFGTKTTQLKV</sequence>
<keyword evidence="2" id="KW-1003">Cell membrane</keyword>
<keyword evidence="3" id="KW-0645">Protease</keyword>
<evidence type="ECO:0000256" key="1">
    <source>
        <dbReference type="ARBA" id="ARBA00004651"/>
    </source>
</evidence>
<dbReference type="NCBIfam" id="TIGR03113">
    <property type="entry name" value="exosort_XrtB"/>
    <property type="match status" value="1"/>
</dbReference>
<keyword evidence="6 8" id="KW-1133">Transmembrane helix</keyword>
<evidence type="ECO:0000256" key="3">
    <source>
        <dbReference type="ARBA" id="ARBA00022670"/>
    </source>
</evidence>
<evidence type="ECO:0000256" key="4">
    <source>
        <dbReference type="ARBA" id="ARBA00022692"/>
    </source>
</evidence>
<dbReference type="EMBL" id="CP001674">
    <property type="protein sequence ID" value="ACT51076.1"/>
    <property type="molecule type" value="Genomic_DNA"/>
</dbReference>
<protein>
    <submittedName>
        <fullName evidence="9">Exosortase 2</fullName>
    </submittedName>
</protein>
<dbReference type="InterPro" id="IPR026392">
    <property type="entry name" value="Exo/Archaeosortase_dom"/>
</dbReference>
<keyword evidence="5" id="KW-0378">Hydrolase</keyword>
<dbReference type="STRING" id="582744.Msip34_1833"/>
<feature type="transmembrane region" description="Helical" evidence="8">
    <location>
        <begin position="78"/>
        <end position="96"/>
    </location>
</feature>
<dbReference type="HOGENOM" id="CLU_065975_1_0_4"/>
<evidence type="ECO:0000313" key="9">
    <source>
        <dbReference type="EMBL" id="ACT51076.1"/>
    </source>
</evidence>
<keyword evidence="10" id="KW-1185">Reference proteome</keyword>
<evidence type="ECO:0000256" key="7">
    <source>
        <dbReference type="ARBA" id="ARBA00023136"/>
    </source>
</evidence>
<comment type="subcellular location">
    <subcellularLocation>
        <location evidence="1">Cell membrane</location>
        <topology evidence="1">Multi-pass membrane protein</topology>
    </subcellularLocation>
</comment>
<name>C6X6T3_METGS</name>
<dbReference type="Pfam" id="PF09721">
    <property type="entry name" value="Exosortase_EpsH"/>
    <property type="match status" value="1"/>
</dbReference>